<name>A0A523UYL1_UNCT6</name>
<dbReference type="CDD" id="cd21173">
    <property type="entry name" value="NucC-like"/>
    <property type="match status" value="1"/>
</dbReference>
<dbReference type="AlphaFoldDB" id="A0A523UYL1"/>
<evidence type="ECO:0000313" key="2">
    <source>
        <dbReference type="EMBL" id="TET47593.1"/>
    </source>
</evidence>
<dbReference type="InterPro" id="IPR046537">
    <property type="entry name" value="DUF6602"/>
</dbReference>
<sequence>MNFWEQHFSRLQSSLAAQIERIRAGSKHSTIKGASIEVVLRRVLGEYLPGHFSVRPGQLANSGGELSPQLDIMVYDGNAFPRLAVNEDSSVIVCCESVVAVVECKTYWDQEEVEKHYTATVNVECKRCEEFQDKELRAAYFLLFHESATPALSHFADADRCVGFYCLLGDRSWSSPFEQADFKDTEENVLQTFFQDLLMHCMRIGQVEIGTFENAYNVISKYVGWKAQSEEEA</sequence>
<feature type="domain" description="DUF6602" evidence="1">
    <location>
        <begin position="21"/>
        <end position="122"/>
    </location>
</feature>
<comment type="caution">
    <text evidence="2">The sequence shown here is derived from an EMBL/GenBank/DDBJ whole genome shotgun (WGS) entry which is preliminary data.</text>
</comment>
<reference evidence="2 3" key="1">
    <citation type="submission" date="2019-03" db="EMBL/GenBank/DDBJ databases">
        <title>Metabolic potential of uncultured bacteria and archaea associated with petroleum seepage in deep-sea sediments.</title>
        <authorList>
            <person name="Dong X."/>
            <person name="Hubert C."/>
        </authorList>
    </citation>
    <scope>NUCLEOTIDE SEQUENCE [LARGE SCALE GENOMIC DNA]</scope>
    <source>
        <strain evidence="2">E44_bin18</strain>
    </source>
</reference>
<organism evidence="2 3">
    <name type="scientific">candidate division TA06 bacterium</name>
    <dbReference type="NCBI Taxonomy" id="2250710"/>
    <lineage>
        <taxon>Bacteria</taxon>
        <taxon>Bacteria division TA06</taxon>
    </lineage>
</organism>
<gene>
    <name evidence="2" type="ORF">E3J62_00990</name>
</gene>
<evidence type="ECO:0000259" key="1">
    <source>
        <dbReference type="Pfam" id="PF20247"/>
    </source>
</evidence>
<dbReference type="Pfam" id="PF20247">
    <property type="entry name" value="DUF6602"/>
    <property type="match status" value="1"/>
</dbReference>
<proteinExistence type="predicted"/>
<accession>A0A523UYL1</accession>
<evidence type="ECO:0000313" key="3">
    <source>
        <dbReference type="Proteomes" id="UP000315525"/>
    </source>
</evidence>
<dbReference type="Proteomes" id="UP000315525">
    <property type="component" value="Unassembled WGS sequence"/>
</dbReference>
<dbReference type="EMBL" id="SOJN01000014">
    <property type="protein sequence ID" value="TET47593.1"/>
    <property type="molecule type" value="Genomic_DNA"/>
</dbReference>
<protein>
    <recommendedName>
        <fullName evidence="1">DUF6602 domain-containing protein</fullName>
    </recommendedName>
</protein>